<evidence type="ECO:0000313" key="1">
    <source>
        <dbReference type="EMBL" id="URZ10987.1"/>
    </source>
</evidence>
<gene>
    <name evidence="1" type="ORF">CROST_017030</name>
</gene>
<keyword evidence="2" id="KW-1185">Reference proteome</keyword>
<dbReference type="KEGG" id="crw:CROST_017030"/>
<name>A0A1S8LGS2_9CLOT</name>
<organism evidence="1 2">
    <name type="scientific">Clostridium felsineum</name>
    <dbReference type="NCBI Taxonomy" id="36839"/>
    <lineage>
        <taxon>Bacteria</taxon>
        <taxon>Bacillati</taxon>
        <taxon>Bacillota</taxon>
        <taxon>Clostridia</taxon>
        <taxon>Eubacteriales</taxon>
        <taxon>Clostridiaceae</taxon>
        <taxon>Clostridium</taxon>
    </lineage>
</organism>
<proteinExistence type="predicted"/>
<sequence>MENKELVKVNEKEVATLGDGQVFIKRTPHGAIKSICAKLKLEETKGELANIQGNVTITAAGYNTLNKIASISIFTPEKLTLPDGQIVVNPFPVFDKESGSIEKVWVRKTAIGYAPSGNLVITSTTLLYDIRLYFVQDLIKKIKTNKAVGRITVESLLTEEEKGKGIFEPIQGKLGVYANLENTEAIKCFETFVQNKLFADRKAQTVAERNVLKKHPALAFSKVQATGQEKRHEVYIQVIGWNNDLTEHDYKKLATMYENGQNITNYKGIDVESFEVSGDVSDEDLKASADEEEINNEEENTIVHELTEKTAEPMKQIIIDTEKDKVKVPVGDENKLFDNNGKIKIEDLGDDPF</sequence>
<dbReference type="RefSeq" id="WP_176091653.1">
    <property type="nucleotide sequence ID" value="NZ_CP096983.1"/>
</dbReference>
<dbReference type="EMBL" id="CP096983">
    <property type="protein sequence ID" value="URZ10987.1"/>
    <property type="molecule type" value="Genomic_DNA"/>
</dbReference>
<protein>
    <submittedName>
        <fullName evidence="1">Uncharacterized protein</fullName>
    </submittedName>
</protein>
<accession>A0A1S8LGS2</accession>
<dbReference type="STRING" id="84029.CROST_42100"/>
<reference evidence="1 2" key="1">
    <citation type="submission" date="2022-04" db="EMBL/GenBank/DDBJ databases">
        <title>Genome sequence of C. roseum typestrain.</title>
        <authorList>
            <person name="Poehlein A."/>
            <person name="Schoch T."/>
            <person name="Duerre P."/>
            <person name="Daniel R."/>
        </authorList>
    </citation>
    <scope>NUCLEOTIDE SEQUENCE [LARGE SCALE GENOMIC DNA]</scope>
    <source>
        <strain evidence="1 2">DSM 7320</strain>
    </source>
</reference>
<dbReference type="AlphaFoldDB" id="A0A1S8LGS2"/>
<dbReference type="Proteomes" id="UP000190951">
    <property type="component" value="Chromosome"/>
</dbReference>
<evidence type="ECO:0000313" key="2">
    <source>
        <dbReference type="Proteomes" id="UP000190951"/>
    </source>
</evidence>